<accession>A0A914YZ53</accession>
<evidence type="ECO:0000313" key="2">
    <source>
        <dbReference type="WBParaSite" id="PSU_v2.g5382.t1"/>
    </source>
</evidence>
<proteinExistence type="predicted"/>
<dbReference type="AlphaFoldDB" id="A0A914YZ53"/>
<evidence type="ECO:0000313" key="1">
    <source>
        <dbReference type="Proteomes" id="UP000887577"/>
    </source>
</evidence>
<protein>
    <submittedName>
        <fullName evidence="2">Uncharacterized protein</fullName>
    </submittedName>
</protein>
<dbReference type="WBParaSite" id="PSU_v2.g5382.t1">
    <property type="protein sequence ID" value="PSU_v2.g5382.t1"/>
    <property type="gene ID" value="PSU_v2.g5382"/>
</dbReference>
<keyword evidence="1" id="KW-1185">Reference proteome</keyword>
<dbReference type="Proteomes" id="UP000887577">
    <property type="component" value="Unplaced"/>
</dbReference>
<organism evidence="1 2">
    <name type="scientific">Panagrolaimus superbus</name>
    <dbReference type="NCBI Taxonomy" id="310955"/>
    <lineage>
        <taxon>Eukaryota</taxon>
        <taxon>Metazoa</taxon>
        <taxon>Ecdysozoa</taxon>
        <taxon>Nematoda</taxon>
        <taxon>Chromadorea</taxon>
        <taxon>Rhabditida</taxon>
        <taxon>Tylenchina</taxon>
        <taxon>Panagrolaimomorpha</taxon>
        <taxon>Panagrolaimoidea</taxon>
        <taxon>Panagrolaimidae</taxon>
        <taxon>Panagrolaimus</taxon>
    </lineage>
</organism>
<name>A0A914YZ53_9BILA</name>
<sequence>MVVIITAFALEIWVYWVVYKCSKYITAMSLQSGGYGQQAKKHSNLKIDNLQTTSSLLEAIKMYTGYVVIEWLFFSKKTTPSDVVVKQQPKTKTLAIKNVEPQVEAQSPKAEETIQLLKDVTTKLKSEESYLTVQLKNPTVQTKAAENFSIKLKSAEKVLKNVKRQQLPPYKTKTLIKPKTADVIQNLKIEAAELQPFTLNLQQKNPTVHSKEAGVTKQLKIEASELKPMECTLNVHQKNPTVQSKVADDFVIKLKSTEICEKVVIKLSSPKKPFINTLSTSEASKKSHFHKPSIPTSSTPKKLVSIEIQTDETSFNQNIAIKKQQLNDFGYDSEAYSNNINPKSFSSFICDKYCDDQKSPITTSSGFASVSDADFSPNQTVSPNSEPSYSSSPDITDATTTFVTFLFKNDETFAVEVYKNGKKEKIKNVFDNTWTPLYFSMARPSPEIGETAQIHCHQFREHVLYVRRFINITWE</sequence>
<reference evidence="2" key="1">
    <citation type="submission" date="2022-11" db="UniProtKB">
        <authorList>
            <consortium name="WormBaseParasite"/>
        </authorList>
    </citation>
    <scope>IDENTIFICATION</scope>
</reference>